<keyword evidence="2" id="KW-0274">FAD</keyword>
<dbReference type="Pfam" id="PF00743">
    <property type="entry name" value="FMO-like"/>
    <property type="match status" value="1"/>
</dbReference>
<reference evidence="4 5" key="1">
    <citation type="submission" date="2018-11" db="EMBL/GenBank/DDBJ databases">
        <title>Genome assembly of Steccherinum ochraceum LE-BIN_3174, the white-rot fungus of the Steccherinaceae family (The Residual Polyporoid clade, Polyporales, Basidiomycota).</title>
        <authorList>
            <person name="Fedorova T.V."/>
            <person name="Glazunova O.A."/>
            <person name="Landesman E.O."/>
            <person name="Moiseenko K.V."/>
            <person name="Psurtseva N.V."/>
            <person name="Savinova O.S."/>
            <person name="Shakhova N.V."/>
            <person name="Tyazhelova T.V."/>
            <person name="Vasina D.V."/>
        </authorList>
    </citation>
    <scope>NUCLEOTIDE SEQUENCE [LARGE SCALE GENOMIC DNA]</scope>
    <source>
        <strain evidence="4 5">LE-BIN_3174</strain>
    </source>
</reference>
<dbReference type="EMBL" id="RWJN01000511">
    <property type="protein sequence ID" value="TCD61051.1"/>
    <property type="molecule type" value="Genomic_DNA"/>
</dbReference>
<accession>A0A4R0R222</accession>
<comment type="caution">
    <text evidence="4">The sequence shown here is derived from an EMBL/GenBank/DDBJ whole genome shotgun (WGS) entry which is preliminary data.</text>
</comment>
<evidence type="ECO:0000256" key="1">
    <source>
        <dbReference type="ARBA" id="ARBA00022630"/>
    </source>
</evidence>
<keyword evidence="1" id="KW-0285">Flavoprotein</keyword>
<dbReference type="OrthoDB" id="74360at2759"/>
<dbReference type="GO" id="GO:0050661">
    <property type="term" value="F:NADP binding"/>
    <property type="evidence" value="ECO:0007669"/>
    <property type="project" value="InterPro"/>
</dbReference>
<dbReference type="InterPro" id="IPR020946">
    <property type="entry name" value="Flavin_mOase-like"/>
</dbReference>
<organism evidence="4 5">
    <name type="scientific">Steccherinum ochraceum</name>
    <dbReference type="NCBI Taxonomy" id="92696"/>
    <lineage>
        <taxon>Eukaryota</taxon>
        <taxon>Fungi</taxon>
        <taxon>Dikarya</taxon>
        <taxon>Basidiomycota</taxon>
        <taxon>Agaricomycotina</taxon>
        <taxon>Agaricomycetes</taxon>
        <taxon>Polyporales</taxon>
        <taxon>Steccherinaceae</taxon>
        <taxon>Steccherinum</taxon>
    </lineage>
</organism>
<evidence type="ECO:0000313" key="4">
    <source>
        <dbReference type="EMBL" id="TCD61051.1"/>
    </source>
</evidence>
<dbReference type="SUPFAM" id="SSF51905">
    <property type="entry name" value="FAD/NAD(P)-binding domain"/>
    <property type="match status" value="1"/>
</dbReference>
<evidence type="ECO:0000256" key="2">
    <source>
        <dbReference type="ARBA" id="ARBA00022827"/>
    </source>
</evidence>
<name>A0A4R0R222_9APHY</name>
<evidence type="ECO:0000313" key="5">
    <source>
        <dbReference type="Proteomes" id="UP000292702"/>
    </source>
</evidence>
<dbReference type="PANTHER" id="PTHR43539:SF68">
    <property type="entry name" value="FLAVIN-BINDING MONOOXYGENASE-LIKE PROTEIN (AFU_ORTHOLOGUE AFUA_4G09220)"/>
    <property type="match status" value="1"/>
</dbReference>
<sequence length="600" mass="67123">MSKESTAPLAPDARAIALSWLFAFGTALCRGDSAATTSLFAPTGWFRDVLALSWSVHSLEGTAKIHTYLSSAPTKVTDVRHYEDPWVKPVLNKHNGLLETAFEWETDVAKGRGYVRLMRIVSTEEKARQEDEVKDEVTKEQWKALSVCMLMGEIKGYEAVGHESGIYGNHTLAWENVLRERREKAESEPEVLIIGAGQTGLMITAACKQMGLRALLIERNERVGDLWRKRYPTLTLHTTRGQHEILYQPYPSTWPEFVPKDKYADWLETYAVHQDLILWTSSQMSGEPTYHDETRTWDVTINRAGQQRTVHPKHIVMATGTLGEPYLPSLKGRELFRGTVMHGAYYQGGVSYAGQRVVVVGAGNTSIDICQDLCFHKAASVTMVQRSQTCVIDGRTMAKHVHRLYDDHAPTYVGDLKSITVPLGLLKKIQQRRVHEMWEEDKEMFEKLRKGGLSVYMGPENQGHLLMVYERSGGYWVDWGGADLIASGEIKVKQGTEPVAFVEDGLVFADGTVLEADSVIFATGYISMRETATKMFGEKNMSRVVEDLYGLDDECELKGSYKPTGHPGLWFGTGGITSGRTMSRMLAIQLKAVEVGLMTV</sequence>
<evidence type="ECO:0008006" key="6">
    <source>
        <dbReference type="Google" id="ProtNLM"/>
    </source>
</evidence>
<protein>
    <recommendedName>
        <fullName evidence="6">FAD/NAD(P)-binding domain-containing protein</fullName>
    </recommendedName>
</protein>
<gene>
    <name evidence="4" type="ORF">EIP91_009124</name>
</gene>
<dbReference type="GO" id="GO:0050660">
    <property type="term" value="F:flavin adenine dinucleotide binding"/>
    <property type="evidence" value="ECO:0007669"/>
    <property type="project" value="InterPro"/>
</dbReference>
<dbReference type="Proteomes" id="UP000292702">
    <property type="component" value="Unassembled WGS sequence"/>
</dbReference>
<dbReference type="GO" id="GO:0004499">
    <property type="term" value="F:N,N-dimethylaniline monooxygenase activity"/>
    <property type="evidence" value="ECO:0007669"/>
    <property type="project" value="InterPro"/>
</dbReference>
<proteinExistence type="predicted"/>
<dbReference type="AlphaFoldDB" id="A0A4R0R222"/>
<evidence type="ECO:0000256" key="3">
    <source>
        <dbReference type="ARBA" id="ARBA00023002"/>
    </source>
</evidence>
<dbReference type="InterPro" id="IPR036188">
    <property type="entry name" value="FAD/NAD-bd_sf"/>
</dbReference>
<keyword evidence="5" id="KW-1185">Reference proteome</keyword>
<dbReference type="STRING" id="92696.A0A4R0R222"/>
<dbReference type="Gene3D" id="3.50.50.60">
    <property type="entry name" value="FAD/NAD(P)-binding domain"/>
    <property type="match status" value="1"/>
</dbReference>
<dbReference type="PANTHER" id="PTHR43539">
    <property type="entry name" value="FLAVIN-BINDING MONOOXYGENASE-LIKE PROTEIN (AFU_ORTHOLOGUE AFUA_4G09220)"/>
    <property type="match status" value="1"/>
</dbReference>
<keyword evidence="3" id="KW-0560">Oxidoreductase</keyword>
<dbReference type="InterPro" id="IPR050982">
    <property type="entry name" value="Auxin_biosynth/cation_transpt"/>
</dbReference>